<proteinExistence type="predicted"/>
<gene>
    <name evidence="1" type="ORF">AB0H04_33235</name>
</gene>
<dbReference type="Proteomes" id="UP001551011">
    <property type="component" value="Unassembled WGS sequence"/>
</dbReference>
<dbReference type="EMBL" id="JBFAEG010000028">
    <property type="protein sequence ID" value="MEU5711664.1"/>
    <property type="molecule type" value="Genomic_DNA"/>
</dbReference>
<evidence type="ECO:0000313" key="2">
    <source>
        <dbReference type="Proteomes" id="UP001551011"/>
    </source>
</evidence>
<comment type="caution">
    <text evidence="1">The sequence shown here is derived from an EMBL/GenBank/DDBJ whole genome shotgun (WGS) entry which is preliminary data.</text>
</comment>
<sequence length="330" mass="34658">MTTTPPAVEDGLLFHDAFQDGFTTTGPAANWHTQDVAGVPGGDGIARTSAFGLSVIPTGVNPRTGAPAFVSTTGQQADGGEGTRDHVKWTALANRTARTGFPGFDVPEDGALECTATLAVSTYGTADHPFGPAVTDPRADPRLGCGAMIAADVETASIFGFFVTATRVYANYERLRLPGTGHAAYTYAVPVADRSPGDLVTLGVTLDRSRGTVRWTVGGREVLVVDRIGHPALDRRHLLLDHAGEPEDLSPRQLVAGVGMFTLLDGALDADGTALVRIDSAPAHYVHPRSGAPWPQTFLDERSTAAHRLWGQGVGLTVRDVRVTATGTGR</sequence>
<evidence type="ECO:0000313" key="1">
    <source>
        <dbReference type="EMBL" id="MEU5711664.1"/>
    </source>
</evidence>
<name>A0ABV3AI83_9ACTN</name>
<reference evidence="1 2" key="1">
    <citation type="submission" date="2024-06" db="EMBL/GenBank/DDBJ databases">
        <title>The Natural Products Discovery Center: Release of the First 8490 Sequenced Strains for Exploring Actinobacteria Biosynthetic Diversity.</title>
        <authorList>
            <person name="Kalkreuter E."/>
            <person name="Kautsar S.A."/>
            <person name="Yang D."/>
            <person name="Bader C.D."/>
            <person name="Teijaro C.N."/>
            <person name="Fluegel L."/>
            <person name="Davis C.M."/>
            <person name="Simpson J.R."/>
            <person name="Lauterbach L."/>
            <person name="Steele A.D."/>
            <person name="Gui C."/>
            <person name="Meng S."/>
            <person name="Li G."/>
            <person name="Viehrig K."/>
            <person name="Ye F."/>
            <person name="Su P."/>
            <person name="Kiefer A.F."/>
            <person name="Nichols A."/>
            <person name="Cepeda A.J."/>
            <person name="Yan W."/>
            <person name="Fan B."/>
            <person name="Jiang Y."/>
            <person name="Adhikari A."/>
            <person name="Zheng C.-J."/>
            <person name="Schuster L."/>
            <person name="Cowan T.M."/>
            <person name="Smanski M.J."/>
            <person name="Chevrette M.G."/>
            <person name="De Carvalho L.P.S."/>
            <person name="Shen B."/>
        </authorList>
    </citation>
    <scope>NUCLEOTIDE SEQUENCE [LARGE SCALE GENOMIC DNA]</scope>
    <source>
        <strain evidence="1 2">NPDC020594</strain>
    </source>
</reference>
<protein>
    <submittedName>
        <fullName evidence="1">DUF6081 family protein</fullName>
    </submittedName>
</protein>
<dbReference type="RefSeq" id="WP_356193624.1">
    <property type="nucleotide sequence ID" value="NZ_JBEXDP010000015.1"/>
</dbReference>
<dbReference type="Pfam" id="PF19559">
    <property type="entry name" value="DUF6081"/>
    <property type="match status" value="1"/>
</dbReference>
<keyword evidence="2" id="KW-1185">Reference proteome</keyword>
<dbReference type="InterPro" id="IPR045727">
    <property type="entry name" value="DUF6081"/>
</dbReference>
<accession>A0ABV3AI83</accession>
<organism evidence="1 2">
    <name type="scientific">Streptomyces flaveolus</name>
    <dbReference type="NCBI Taxonomy" id="67297"/>
    <lineage>
        <taxon>Bacteria</taxon>
        <taxon>Bacillati</taxon>
        <taxon>Actinomycetota</taxon>
        <taxon>Actinomycetes</taxon>
        <taxon>Kitasatosporales</taxon>
        <taxon>Streptomycetaceae</taxon>
        <taxon>Streptomyces</taxon>
    </lineage>
</organism>